<gene>
    <name evidence="1" type="ORF">OG563_30440</name>
</gene>
<evidence type="ECO:0000313" key="2">
    <source>
        <dbReference type="Proteomes" id="UP001432062"/>
    </source>
</evidence>
<sequence length="197" mass="21454">MATPTASGLSSGEFDAFIDAIGAHSKARIQAVTAGHDAPPAYPLPGYLAQSQLDQIPGPVQQALDAYCRQPTDSQLESNVPNVAPAAVRCAGGEMSQDDFNNLLEQQIVQNNSQFAQMMDDAMPKLQDLGNQHPDWMNVILQTYSKFLNFAAGMWAQVADYLHKLGQDPRNLLLGIESAFKSFQQQVDSFFFTGLMG</sequence>
<protein>
    <recommendedName>
        <fullName evidence="3">ESX-1 secretion-associated protein EspA/EspE-like domain-containing protein</fullName>
    </recommendedName>
</protein>
<dbReference type="EMBL" id="CP109441">
    <property type="protein sequence ID" value="WUV43524.1"/>
    <property type="molecule type" value="Genomic_DNA"/>
</dbReference>
<organism evidence="1 2">
    <name type="scientific">Nocardia vinacea</name>
    <dbReference type="NCBI Taxonomy" id="96468"/>
    <lineage>
        <taxon>Bacteria</taxon>
        <taxon>Bacillati</taxon>
        <taxon>Actinomycetota</taxon>
        <taxon>Actinomycetes</taxon>
        <taxon>Mycobacteriales</taxon>
        <taxon>Nocardiaceae</taxon>
        <taxon>Nocardia</taxon>
    </lineage>
</organism>
<dbReference type="RefSeq" id="WP_329405948.1">
    <property type="nucleotide sequence ID" value="NZ_CP109441.1"/>
</dbReference>
<name>A0ABZ1YJW3_9NOCA</name>
<dbReference type="Proteomes" id="UP001432062">
    <property type="component" value="Chromosome"/>
</dbReference>
<accession>A0ABZ1YJW3</accession>
<keyword evidence="2" id="KW-1185">Reference proteome</keyword>
<evidence type="ECO:0000313" key="1">
    <source>
        <dbReference type="EMBL" id="WUV43524.1"/>
    </source>
</evidence>
<evidence type="ECO:0008006" key="3">
    <source>
        <dbReference type="Google" id="ProtNLM"/>
    </source>
</evidence>
<reference evidence="1" key="1">
    <citation type="submission" date="2022-10" db="EMBL/GenBank/DDBJ databases">
        <title>The complete genomes of actinobacterial strains from the NBC collection.</title>
        <authorList>
            <person name="Joergensen T.S."/>
            <person name="Alvarez Arevalo M."/>
            <person name="Sterndorff E.B."/>
            <person name="Faurdal D."/>
            <person name="Vuksanovic O."/>
            <person name="Mourched A.-S."/>
            <person name="Charusanti P."/>
            <person name="Shaw S."/>
            <person name="Blin K."/>
            <person name="Weber T."/>
        </authorList>
    </citation>
    <scope>NUCLEOTIDE SEQUENCE</scope>
    <source>
        <strain evidence="1">NBC_01482</strain>
    </source>
</reference>
<proteinExistence type="predicted"/>